<dbReference type="InterPro" id="IPR006664">
    <property type="entry name" value="OMP_bac"/>
</dbReference>
<evidence type="ECO:0000256" key="4">
    <source>
        <dbReference type="PROSITE-ProRule" id="PRU00473"/>
    </source>
</evidence>
<proteinExistence type="predicted"/>
<keyword evidence="2 4" id="KW-0472">Membrane</keyword>
<dbReference type="SUPFAM" id="SSF103088">
    <property type="entry name" value="OmpA-like"/>
    <property type="match status" value="1"/>
</dbReference>
<dbReference type="Proteomes" id="UP000291124">
    <property type="component" value="Chromosome"/>
</dbReference>
<evidence type="ECO:0000313" key="6">
    <source>
        <dbReference type="EMBL" id="QBN20631.1"/>
    </source>
</evidence>
<dbReference type="InterPro" id="IPR036737">
    <property type="entry name" value="OmpA-like_sf"/>
</dbReference>
<dbReference type="GO" id="GO:0009279">
    <property type="term" value="C:cell outer membrane"/>
    <property type="evidence" value="ECO:0007669"/>
    <property type="project" value="UniProtKB-SubCell"/>
</dbReference>
<dbReference type="InterPro" id="IPR006665">
    <property type="entry name" value="OmpA-like"/>
</dbReference>
<accession>A0A4P6YBQ7</accession>
<feature type="domain" description="OmpA-like" evidence="5">
    <location>
        <begin position="83"/>
        <end position="199"/>
    </location>
</feature>
<reference evidence="7" key="1">
    <citation type="submission" date="2019-03" db="EMBL/GenBank/DDBJ databases">
        <title>Flavobacterium sp.</title>
        <authorList>
            <person name="Kim H."/>
        </authorList>
    </citation>
    <scope>NUCLEOTIDE SEQUENCE [LARGE SCALE GENOMIC DNA]</scope>
    <source>
        <strain evidence="7">GS13</strain>
    </source>
</reference>
<dbReference type="KEGG" id="fnk:E1750_11095"/>
<organism evidence="6 7">
    <name type="scientific">Flavobacterium nackdongense</name>
    <dbReference type="NCBI Taxonomy" id="2547394"/>
    <lineage>
        <taxon>Bacteria</taxon>
        <taxon>Pseudomonadati</taxon>
        <taxon>Bacteroidota</taxon>
        <taxon>Flavobacteriia</taxon>
        <taxon>Flavobacteriales</taxon>
        <taxon>Flavobacteriaceae</taxon>
        <taxon>Flavobacterium</taxon>
    </lineage>
</organism>
<name>A0A4P6YBQ7_9FLAO</name>
<evidence type="ECO:0000256" key="1">
    <source>
        <dbReference type="ARBA" id="ARBA00004442"/>
    </source>
</evidence>
<dbReference type="EMBL" id="CP037933">
    <property type="protein sequence ID" value="QBN20631.1"/>
    <property type="molecule type" value="Genomic_DNA"/>
</dbReference>
<evidence type="ECO:0000256" key="3">
    <source>
        <dbReference type="ARBA" id="ARBA00023237"/>
    </source>
</evidence>
<protein>
    <submittedName>
        <fullName evidence="6">OmpA family protein</fullName>
    </submittedName>
</protein>
<dbReference type="CDD" id="cd07185">
    <property type="entry name" value="OmpA_C-like"/>
    <property type="match status" value="1"/>
</dbReference>
<evidence type="ECO:0000313" key="7">
    <source>
        <dbReference type="Proteomes" id="UP000291124"/>
    </source>
</evidence>
<evidence type="ECO:0000259" key="5">
    <source>
        <dbReference type="PROSITE" id="PS51123"/>
    </source>
</evidence>
<dbReference type="Gene3D" id="3.30.1330.60">
    <property type="entry name" value="OmpA-like domain"/>
    <property type="match status" value="1"/>
</dbReference>
<gene>
    <name evidence="6" type="ORF">E1750_11095</name>
</gene>
<dbReference type="PROSITE" id="PS51123">
    <property type="entry name" value="OMPA_2"/>
    <property type="match status" value="1"/>
</dbReference>
<dbReference type="PRINTS" id="PR01021">
    <property type="entry name" value="OMPADOMAIN"/>
</dbReference>
<dbReference type="Pfam" id="PF00691">
    <property type="entry name" value="OmpA"/>
    <property type="match status" value="1"/>
</dbReference>
<dbReference type="InterPro" id="IPR050330">
    <property type="entry name" value="Bact_OuterMem_StrucFunc"/>
</dbReference>
<keyword evidence="3" id="KW-0998">Cell outer membrane</keyword>
<dbReference type="PANTHER" id="PTHR30329:SF21">
    <property type="entry name" value="LIPOPROTEIN YIAD-RELATED"/>
    <property type="match status" value="1"/>
</dbReference>
<dbReference type="OrthoDB" id="9763897at2"/>
<comment type="subcellular location">
    <subcellularLocation>
        <location evidence="1">Cell outer membrane</location>
    </subcellularLocation>
</comment>
<sequence>MGGSKVFNYADGMQYFGMSDGVNRYKSVYNQVGSYLTELNPFGFNENVGKVVPYEEAVNLFFLKNINDIESTSADKADYSAQATEVMASGEWRINFASGSANVQGNSTKDLEKIYNLLIQAENSKLTIVGHTDNVGGDAANVPLSKNRAQAIVTYLKNKGIPESRFQLVDGKGAMDPVADNATEAGKAKNRRVVITFLK</sequence>
<dbReference type="AlphaFoldDB" id="A0A4P6YBQ7"/>
<evidence type="ECO:0000256" key="2">
    <source>
        <dbReference type="ARBA" id="ARBA00023136"/>
    </source>
</evidence>
<keyword evidence="7" id="KW-1185">Reference proteome</keyword>
<dbReference type="PANTHER" id="PTHR30329">
    <property type="entry name" value="STATOR ELEMENT OF FLAGELLAR MOTOR COMPLEX"/>
    <property type="match status" value="1"/>
</dbReference>